<proteinExistence type="inferred from homology"/>
<dbReference type="InterPro" id="IPR006103">
    <property type="entry name" value="Glyco_hydro_2_cat"/>
</dbReference>
<keyword evidence="6 10" id="KW-0378">Hydrolase</keyword>
<dbReference type="Gene3D" id="2.60.120.260">
    <property type="entry name" value="Galactose-binding domain-like"/>
    <property type="match status" value="1"/>
</dbReference>
<dbReference type="InterPro" id="IPR006101">
    <property type="entry name" value="Glyco_hydro_2"/>
</dbReference>
<evidence type="ECO:0000256" key="10">
    <source>
        <dbReference type="RuleBase" id="RU361154"/>
    </source>
</evidence>
<dbReference type="Proteomes" id="UP000317332">
    <property type="component" value="Unassembled WGS sequence"/>
</dbReference>
<evidence type="ECO:0000256" key="3">
    <source>
        <dbReference type="ARBA" id="ARBA00007401"/>
    </source>
</evidence>
<sequence length="1049" mass="119671">MKIHHLTLVLLFISIISCQNKMIEKPTYTAEKWENPEWENPEIFEINRAQPTATFYRYPTANEALSNDSWQNSPAYVSLNGTWHFYYADSVQARPTNVHKNDFDTSGWDDIEVPSNWELKGYGIPVYTNIKYMFPANPPYIPHDINNNGTYKRSFIIPNDWDGKDIFLHFAGVSGAMYIWVNEDFVGYNEGSKTAAEFDITSKVKPGNNTVSVQVLRWSDASYMEDQDFWRLSGIERDVYVYATNKATIKDFRVIADLENNYRDGVFNLDVQLHNNSNEIIDETVSVKLLDDQNNEVFSEDRAVKLESGRSNFNFNTTISDVKSWNAEFPNLYNLVMTFSGESTAVKVGFRNVKVENSQLLVNGMPILIKGVNHHDHDDTTGHVVGKDLTKKDMEVMKQNNLNAIRCSHYPKDPHFYRLADMYGFYVINEANIETHGMGVTAEVNREPEKKLVHPAYLPEWKGAHMDRTVRMFERDKNYPSIIIWSLGNEAGNGENFFDTYAWLKENDKTRPVQYEGAVGMENSDIEAPMYWTIEQMKKYVETDGKKPLIQCEYAHAMGNSLGNFQDYWDVIESYPTMQGGFIWDWVDQGLLTQNEAGESYWAYGGDLGGAHLQNDGNFCLNGIVNPDRSIKPTTLEVKKVYQYVQFKPVNLKSGQIKVINKFDFTNLNSLDLSWDLLENGKTIASGNLEKLDVEPQKVADITINLPALTNASADYHLNVYAKKSEAGSLIPRGHVMAYEQLELQKGIFIPNQIEGLNGIEVTKTEKILALANDNFSVEFDNNTGKMLTLDYGNGNVLLQGFSPNFWRAATDNDFGFKMPQKLGVWKKASENQLLESIESSIVNDKLHAVKVIYNLPDAQDAKVVMDYIFYADGSFKLNTSLENVQETLPIMPRFGTNVIVDNQYNNLAWLGRGPHENYQDRKTSALVGLYEAEVADLYFPYIRPQENGYKTETRWVQFTNSEGKGIKITGPEHLSFSAHHQYNSDFDAGETKQQRHTTDIVKRDLVNINIDAIQMGVGGDNSWGAMPRKEYRIKAENRTYSFFVMPIK</sequence>
<protein>
    <recommendedName>
        <fullName evidence="5 10">Beta-galactosidase</fullName>
        <ecNumber evidence="5 10">3.2.1.23</ecNumber>
    </recommendedName>
    <alternativeName>
        <fullName evidence="9 10">Lactase</fullName>
    </alternativeName>
</protein>
<dbReference type="InterPro" id="IPR032312">
    <property type="entry name" value="LacZ_4"/>
</dbReference>
<dbReference type="PANTHER" id="PTHR46323">
    <property type="entry name" value="BETA-GALACTOSIDASE"/>
    <property type="match status" value="1"/>
</dbReference>
<dbReference type="InterPro" id="IPR011013">
    <property type="entry name" value="Gal_mutarotase_sf_dom"/>
</dbReference>
<dbReference type="PRINTS" id="PR00132">
    <property type="entry name" value="GLHYDRLASE2"/>
</dbReference>
<dbReference type="InterPro" id="IPR014718">
    <property type="entry name" value="GH-type_carb-bd"/>
</dbReference>
<evidence type="ECO:0000256" key="9">
    <source>
        <dbReference type="ARBA" id="ARBA00032230"/>
    </source>
</evidence>
<dbReference type="EC" id="3.2.1.23" evidence="5 10"/>
<dbReference type="GO" id="GO:0030246">
    <property type="term" value="F:carbohydrate binding"/>
    <property type="evidence" value="ECO:0007669"/>
    <property type="project" value="InterPro"/>
</dbReference>
<feature type="domain" description="Beta galactosidase small chain/" evidence="11">
    <location>
        <begin position="770"/>
        <end position="1046"/>
    </location>
</feature>
<dbReference type="InterPro" id="IPR006102">
    <property type="entry name" value="Ig-like_GH2"/>
</dbReference>
<dbReference type="PROSITE" id="PS51257">
    <property type="entry name" value="PROKAR_LIPOPROTEIN"/>
    <property type="match status" value="1"/>
</dbReference>
<dbReference type="OrthoDB" id="9801077at2"/>
<dbReference type="InterPro" id="IPR036156">
    <property type="entry name" value="Beta-gal/glucu_dom_sf"/>
</dbReference>
<dbReference type="InterPro" id="IPR017853">
    <property type="entry name" value="GH"/>
</dbReference>
<keyword evidence="7" id="KW-0106">Calcium</keyword>
<dbReference type="SUPFAM" id="SSF49785">
    <property type="entry name" value="Galactose-binding domain-like"/>
    <property type="match status" value="1"/>
</dbReference>
<evidence type="ECO:0000259" key="11">
    <source>
        <dbReference type="SMART" id="SM01038"/>
    </source>
</evidence>
<dbReference type="InterPro" id="IPR013783">
    <property type="entry name" value="Ig-like_fold"/>
</dbReference>
<dbReference type="GO" id="GO:0004565">
    <property type="term" value="F:beta-galactosidase activity"/>
    <property type="evidence" value="ECO:0007669"/>
    <property type="project" value="UniProtKB-EC"/>
</dbReference>
<reference evidence="12 13" key="1">
    <citation type="submission" date="2019-06" db="EMBL/GenBank/DDBJ databases">
        <title>Flavobacteriaceae Paucihalobacterium erythroidium CWB-1, complete genome.</title>
        <authorList>
            <person name="Wu S."/>
        </authorList>
    </citation>
    <scope>NUCLEOTIDE SEQUENCE [LARGE SCALE GENOMIC DNA]</scope>
    <source>
        <strain evidence="12 13">CWB-1</strain>
    </source>
</reference>
<dbReference type="Pfam" id="PF16353">
    <property type="entry name" value="LacZ_4"/>
    <property type="match status" value="1"/>
</dbReference>
<evidence type="ECO:0000256" key="1">
    <source>
        <dbReference type="ARBA" id="ARBA00001412"/>
    </source>
</evidence>
<dbReference type="GO" id="GO:0009341">
    <property type="term" value="C:beta-galactosidase complex"/>
    <property type="evidence" value="ECO:0007669"/>
    <property type="project" value="InterPro"/>
</dbReference>
<dbReference type="InterPro" id="IPR023232">
    <property type="entry name" value="Glyco_hydro_2_AS"/>
</dbReference>
<evidence type="ECO:0000256" key="2">
    <source>
        <dbReference type="ARBA" id="ARBA00001913"/>
    </source>
</evidence>
<gene>
    <name evidence="12" type="ORF">FJ651_01295</name>
</gene>
<evidence type="ECO:0000313" key="13">
    <source>
        <dbReference type="Proteomes" id="UP000317332"/>
    </source>
</evidence>
<dbReference type="Gene3D" id="3.20.20.80">
    <property type="entry name" value="Glycosidases"/>
    <property type="match status" value="1"/>
</dbReference>
<dbReference type="InterPro" id="IPR023230">
    <property type="entry name" value="Glyco_hydro_2_CS"/>
</dbReference>
<evidence type="ECO:0000256" key="7">
    <source>
        <dbReference type="ARBA" id="ARBA00022837"/>
    </source>
</evidence>
<evidence type="ECO:0000256" key="8">
    <source>
        <dbReference type="ARBA" id="ARBA00023295"/>
    </source>
</evidence>
<organism evidence="12 13">
    <name type="scientific">Paucihalobacter ruber</name>
    <dbReference type="NCBI Taxonomy" id="2567861"/>
    <lineage>
        <taxon>Bacteria</taxon>
        <taxon>Pseudomonadati</taxon>
        <taxon>Bacteroidota</taxon>
        <taxon>Flavobacteriia</taxon>
        <taxon>Flavobacteriales</taxon>
        <taxon>Flavobacteriaceae</taxon>
        <taxon>Paucihalobacter</taxon>
    </lineage>
</organism>
<dbReference type="PROSITE" id="PS00719">
    <property type="entry name" value="GLYCOSYL_HYDROL_F2_1"/>
    <property type="match status" value="1"/>
</dbReference>
<comment type="caution">
    <text evidence="12">The sequence shown here is derived from an EMBL/GenBank/DDBJ whole genome shotgun (WGS) entry which is preliminary data.</text>
</comment>
<dbReference type="AlphaFoldDB" id="A0A506PPE0"/>
<dbReference type="RefSeq" id="WP_140988584.1">
    <property type="nucleotide sequence ID" value="NZ_VHIQ01000001.1"/>
</dbReference>
<dbReference type="Gene3D" id="2.60.40.10">
    <property type="entry name" value="Immunoglobulins"/>
    <property type="match status" value="2"/>
</dbReference>
<comment type="similarity">
    <text evidence="3 10">Belongs to the glycosyl hydrolase 2 family.</text>
</comment>
<dbReference type="SUPFAM" id="SSF74650">
    <property type="entry name" value="Galactose mutarotase-like"/>
    <property type="match status" value="1"/>
</dbReference>
<comment type="cofactor">
    <cofactor evidence="2">
        <name>Ca(2+)</name>
        <dbReference type="ChEBI" id="CHEBI:29108"/>
    </cofactor>
</comment>
<dbReference type="Pfam" id="PF02929">
    <property type="entry name" value="Bgal_small_N"/>
    <property type="match status" value="1"/>
</dbReference>
<evidence type="ECO:0000313" key="12">
    <source>
        <dbReference type="EMBL" id="TPV35574.1"/>
    </source>
</evidence>
<dbReference type="Pfam" id="PF02837">
    <property type="entry name" value="Glyco_hydro_2_N"/>
    <property type="match status" value="1"/>
</dbReference>
<dbReference type="PROSITE" id="PS00608">
    <property type="entry name" value="GLYCOSYL_HYDROL_F2_2"/>
    <property type="match status" value="1"/>
</dbReference>
<dbReference type="InterPro" id="IPR008979">
    <property type="entry name" value="Galactose-bd-like_sf"/>
</dbReference>
<dbReference type="Pfam" id="PF02836">
    <property type="entry name" value="Glyco_hydro_2_C"/>
    <property type="match status" value="1"/>
</dbReference>
<accession>A0A506PPE0</accession>
<dbReference type="SUPFAM" id="SSF49303">
    <property type="entry name" value="beta-Galactosidase/glucuronidase domain"/>
    <property type="match status" value="2"/>
</dbReference>
<dbReference type="PANTHER" id="PTHR46323:SF2">
    <property type="entry name" value="BETA-GALACTOSIDASE"/>
    <property type="match status" value="1"/>
</dbReference>
<dbReference type="InterPro" id="IPR004199">
    <property type="entry name" value="B-gal_small/dom_5"/>
</dbReference>
<evidence type="ECO:0000256" key="6">
    <source>
        <dbReference type="ARBA" id="ARBA00022801"/>
    </source>
</evidence>
<evidence type="ECO:0000256" key="4">
    <source>
        <dbReference type="ARBA" id="ARBA00011245"/>
    </source>
</evidence>
<keyword evidence="13" id="KW-1185">Reference proteome</keyword>
<dbReference type="Gene3D" id="2.70.98.10">
    <property type="match status" value="1"/>
</dbReference>
<evidence type="ECO:0000256" key="5">
    <source>
        <dbReference type="ARBA" id="ARBA00012756"/>
    </source>
</evidence>
<dbReference type="Pfam" id="PF00703">
    <property type="entry name" value="Glyco_hydro_2"/>
    <property type="match status" value="1"/>
</dbReference>
<dbReference type="GO" id="GO:0005990">
    <property type="term" value="P:lactose catabolic process"/>
    <property type="evidence" value="ECO:0007669"/>
    <property type="project" value="TreeGrafter"/>
</dbReference>
<dbReference type="SMART" id="SM01038">
    <property type="entry name" value="Bgal_small_N"/>
    <property type="match status" value="1"/>
</dbReference>
<dbReference type="InterPro" id="IPR006104">
    <property type="entry name" value="Glyco_hydro_2_N"/>
</dbReference>
<dbReference type="InterPro" id="IPR050347">
    <property type="entry name" value="Bact_Beta-galactosidase"/>
</dbReference>
<dbReference type="SUPFAM" id="SSF51445">
    <property type="entry name" value="(Trans)glycosidases"/>
    <property type="match status" value="1"/>
</dbReference>
<dbReference type="EMBL" id="VHIQ01000001">
    <property type="protein sequence ID" value="TPV35574.1"/>
    <property type="molecule type" value="Genomic_DNA"/>
</dbReference>
<comment type="catalytic activity">
    <reaction evidence="1 10">
        <text>Hydrolysis of terminal non-reducing beta-D-galactose residues in beta-D-galactosides.</text>
        <dbReference type="EC" id="3.2.1.23"/>
    </reaction>
</comment>
<keyword evidence="8 10" id="KW-0326">Glycosidase</keyword>
<name>A0A506PPE0_9FLAO</name>
<comment type="subunit">
    <text evidence="4">Monomer.</text>
</comment>